<dbReference type="AntiFam" id="ANF00047">
    <property type="entry name" value="Overlaps RNaseP, same strand"/>
</dbReference>
<evidence type="ECO:0000256" key="1">
    <source>
        <dbReference type="SAM" id="MobiDB-lite"/>
    </source>
</evidence>
<evidence type="ECO:0000313" key="2">
    <source>
        <dbReference type="EMBL" id="SUZ69077.1"/>
    </source>
</evidence>
<name>A0A381PSN2_9ZZZZ</name>
<dbReference type="AntiFam" id="ANF00046">
    <property type="entry name" value="Overlaps RNaseP, same strand"/>
</dbReference>
<reference evidence="2" key="1">
    <citation type="submission" date="2018-05" db="EMBL/GenBank/DDBJ databases">
        <authorList>
            <person name="Lanie J.A."/>
            <person name="Ng W.-L."/>
            <person name="Kazmierczak K.M."/>
            <person name="Andrzejewski T.M."/>
            <person name="Davidsen T.M."/>
            <person name="Wayne K.J."/>
            <person name="Tettelin H."/>
            <person name="Glass J.I."/>
            <person name="Rusch D."/>
            <person name="Podicherti R."/>
            <person name="Tsui H.-C.T."/>
            <person name="Winkler M.E."/>
        </authorList>
    </citation>
    <scope>NUCLEOTIDE SEQUENCE</scope>
</reference>
<dbReference type="AlphaFoldDB" id="A0A381PSN2"/>
<accession>A0A381PSN2</accession>
<proteinExistence type="predicted"/>
<protein>
    <submittedName>
        <fullName evidence="2">Uncharacterized protein</fullName>
    </submittedName>
</protein>
<dbReference type="EMBL" id="UINC01001051">
    <property type="protein sequence ID" value="SUZ69077.1"/>
    <property type="molecule type" value="Genomic_DNA"/>
</dbReference>
<sequence length="103" mass="11538">MVTLGPHQQPERGKSGHRRKGCPIAWGVPPERNMESAAENKPPRNYFAVRVKGWCKRPPVPDENREACKPHPVQDRIGSETCFASTKERVGCLTQAETFGLDK</sequence>
<organism evidence="2">
    <name type="scientific">marine metagenome</name>
    <dbReference type="NCBI Taxonomy" id="408172"/>
    <lineage>
        <taxon>unclassified sequences</taxon>
        <taxon>metagenomes</taxon>
        <taxon>ecological metagenomes</taxon>
    </lineage>
</organism>
<gene>
    <name evidence="2" type="ORF">METZ01_LOCUS21931</name>
</gene>
<feature type="region of interest" description="Disordered" evidence="1">
    <location>
        <begin position="1"/>
        <end position="40"/>
    </location>
</feature>